<dbReference type="GO" id="GO:0006508">
    <property type="term" value="P:proteolysis"/>
    <property type="evidence" value="ECO:0007669"/>
    <property type="project" value="UniProtKB-KW"/>
</dbReference>
<dbReference type="PROSITE" id="PS50106">
    <property type="entry name" value="PDZ"/>
    <property type="match status" value="1"/>
</dbReference>
<keyword evidence="5" id="KW-0812">Transmembrane</keyword>
<feature type="compositionally biased region" description="Low complexity" evidence="4">
    <location>
        <begin position="85"/>
        <end position="94"/>
    </location>
</feature>
<feature type="region of interest" description="Disordered" evidence="4">
    <location>
        <begin position="1"/>
        <end position="97"/>
    </location>
</feature>
<dbReference type="InterPro" id="IPR036034">
    <property type="entry name" value="PDZ_sf"/>
</dbReference>
<keyword evidence="5" id="KW-0472">Membrane</keyword>
<proteinExistence type="inferred from homology"/>
<dbReference type="RefSeq" id="WP_345403531.1">
    <property type="nucleotide sequence ID" value="NZ_BAABHG010000015.1"/>
</dbReference>
<dbReference type="InterPro" id="IPR051201">
    <property type="entry name" value="Chloro_Bact_Ser_Proteases"/>
</dbReference>
<dbReference type="EC" id="3.4.21.-" evidence="7"/>
<dbReference type="InterPro" id="IPR043504">
    <property type="entry name" value="Peptidase_S1_PA_chymotrypsin"/>
</dbReference>
<dbReference type="PANTHER" id="PTHR43343">
    <property type="entry name" value="PEPTIDASE S12"/>
    <property type="match status" value="1"/>
</dbReference>
<feature type="region of interest" description="Disordered" evidence="4">
    <location>
        <begin position="451"/>
        <end position="474"/>
    </location>
</feature>
<reference evidence="8" key="1">
    <citation type="journal article" date="2019" name="Int. J. Syst. Evol. Microbiol.">
        <title>The Global Catalogue of Microorganisms (GCM) 10K type strain sequencing project: providing services to taxonomists for standard genome sequencing and annotation.</title>
        <authorList>
            <consortium name="The Broad Institute Genomics Platform"/>
            <consortium name="The Broad Institute Genome Sequencing Center for Infectious Disease"/>
            <person name="Wu L."/>
            <person name="Ma J."/>
        </authorList>
    </citation>
    <scope>NUCLEOTIDE SEQUENCE [LARGE SCALE GENOMIC DNA]</scope>
    <source>
        <strain evidence="8">CGMCC 4.7643</strain>
    </source>
</reference>
<keyword evidence="5" id="KW-1133">Transmembrane helix</keyword>
<evidence type="ECO:0000259" key="6">
    <source>
        <dbReference type="PROSITE" id="PS50106"/>
    </source>
</evidence>
<dbReference type="SUPFAM" id="SSF50156">
    <property type="entry name" value="PDZ domain-like"/>
    <property type="match status" value="1"/>
</dbReference>
<evidence type="ECO:0000256" key="3">
    <source>
        <dbReference type="ARBA" id="ARBA00022801"/>
    </source>
</evidence>
<dbReference type="InterPro" id="IPR001478">
    <property type="entry name" value="PDZ"/>
</dbReference>
<keyword evidence="8" id="KW-1185">Reference proteome</keyword>
<dbReference type="Pfam" id="PF13365">
    <property type="entry name" value="Trypsin_2"/>
    <property type="match status" value="1"/>
</dbReference>
<dbReference type="EMBL" id="JBHUKU010000017">
    <property type="protein sequence ID" value="MFD2462543.1"/>
    <property type="molecule type" value="Genomic_DNA"/>
</dbReference>
<comment type="similarity">
    <text evidence="1">Belongs to the peptidase S1C family.</text>
</comment>
<dbReference type="Pfam" id="PF13180">
    <property type="entry name" value="PDZ_2"/>
    <property type="match status" value="1"/>
</dbReference>
<dbReference type="InterPro" id="IPR001940">
    <property type="entry name" value="Peptidase_S1C"/>
</dbReference>
<keyword evidence="2 7" id="KW-0645">Protease</keyword>
<evidence type="ECO:0000256" key="5">
    <source>
        <dbReference type="SAM" id="Phobius"/>
    </source>
</evidence>
<organism evidence="7 8">
    <name type="scientific">Amycolatopsis samaneae</name>
    <dbReference type="NCBI Taxonomy" id="664691"/>
    <lineage>
        <taxon>Bacteria</taxon>
        <taxon>Bacillati</taxon>
        <taxon>Actinomycetota</taxon>
        <taxon>Actinomycetes</taxon>
        <taxon>Pseudonocardiales</taxon>
        <taxon>Pseudonocardiaceae</taxon>
        <taxon>Amycolatopsis</taxon>
    </lineage>
</organism>
<evidence type="ECO:0000256" key="4">
    <source>
        <dbReference type="SAM" id="MobiDB-lite"/>
    </source>
</evidence>
<dbReference type="PRINTS" id="PR00834">
    <property type="entry name" value="PROTEASES2C"/>
</dbReference>
<dbReference type="Gene3D" id="2.40.10.10">
    <property type="entry name" value="Trypsin-like serine proteases"/>
    <property type="match status" value="2"/>
</dbReference>
<evidence type="ECO:0000256" key="1">
    <source>
        <dbReference type="ARBA" id="ARBA00010541"/>
    </source>
</evidence>
<feature type="compositionally biased region" description="Low complexity" evidence="4">
    <location>
        <begin position="451"/>
        <end position="464"/>
    </location>
</feature>
<evidence type="ECO:0000313" key="8">
    <source>
        <dbReference type="Proteomes" id="UP001597419"/>
    </source>
</evidence>
<dbReference type="InterPro" id="IPR009003">
    <property type="entry name" value="Peptidase_S1_PA"/>
</dbReference>
<keyword evidence="3 7" id="KW-0378">Hydrolase</keyword>
<evidence type="ECO:0000313" key="7">
    <source>
        <dbReference type="EMBL" id="MFD2462543.1"/>
    </source>
</evidence>
<comment type="caution">
    <text evidence="7">The sequence shown here is derived from an EMBL/GenBank/DDBJ whole genome shotgun (WGS) entry which is preliminary data.</text>
</comment>
<dbReference type="Gene3D" id="2.30.42.10">
    <property type="match status" value="1"/>
</dbReference>
<feature type="domain" description="PDZ" evidence="6">
    <location>
        <begin position="352"/>
        <end position="439"/>
    </location>
</feature>
<protein>
    <submittedName>
        <fullName evidence="7">S1C family serine protease</fullName>
        <ecNumber evidence="7">3.4.21.-</ecNumber>
    </submittedName>
</protein>
<dbReference type="SUPFAM" id="SSF50494">
    <property type="entry name" value="Trypsin-like serine proteases"/>
    <property type="match status" value="1"/>
</dbReference>
<feature type="compositionally biased region" description="Pro residues" evidence="4">
    <location>
        <begin position="24"/>
        <end position="33"/>
    </location>
</feature>
<dbReference type="PANTHER" id="PTHR43343:SF3">
    <property type="entry name" value="PROTEASE DO-LIKE 8, CHLOROPLASTIC"/>
    <property type="match status" value="1"/>
</dbReference>
<dbReference type="Proteomes" id="UP001597419">
    <property type="component" value="Unassembled WGS sequence"/>
</dbReference>
<dbReference type="GO" id="GO:0008233">
    <property type="term" value="F:peptidase activity"/>
    <property type="evidence" value="ECO:0007669"/>
    <property type="project" value="UniProtKB-KW"/>
</dbReference>
<name>A0ABW5GNT8_9PSEU</name>
<gene>
    <name evidence="7" type="ORF">ACFSYJ_28305</name>
</gene>
<feature type="compositionally biased region" description="Low complexity" evidence="4">
    <location>
        <begin position="1"/>
        <end position="20"/>
    </location>
</feature>
<feature type="compositionally biased region" description="Low complexity" evidence="4">
    <location>
        <begin position="34"/>
        <end position="53"/>
    </location>
</feature>
<evidence type="ECO:0000256" key="2">
    <source>
        <dbReference type="ARBA" id="ARBA00022670"/>
    </source>
</evidence>
<dbReference type="SMART" id="SM00228">
    <property type="entry name" value="PDZ"/>
    <property type="match status" value="1"/>
</dbReference>
<accession>A0ABW5GNT8</accession>
<feature type="transmembrane region" description="Helical" evidence="5">
    <location>
        <begin position="104"/>
        <end position="126"/>
    </location>
</feature>
<sequence length="474" mass="47558">MAENTPPQGEQHPQPQQPHEQPAPETPQPPPAAPQAAQTPQTPQAPQNPQSPQGHAWWQQSVPPAQPPHEGTPPQGMGPSPYTVPLGAPAPAGPRAKRRVSMPIVATAIIAGLIGGGAALGGAALFSDKTPPVLTSEAPSAANVSSKPGSVEYAAEVAMKSTVDIKVATGQGTATGTGIILTQDGYVLTNNHVVSGAGRSGQIQVSTPDGKKLAAKVTGTAPSYDLAVIKLDGASGLTPAKIGQSSTLKVGQPVAAIGSPEQLSNTVTSGIVSALSRTVTASDDNGGQVIVYNGLQTDAPINPGNSGGPLVNMDGQVVGVNSAVDTGQKSQGGLQSFGLGFSIPIDTAKRVANELMQSGKATKPVLGVTGTLGSQRQSASGAPLADVQQGGAAAAAGIKPGDTVTKLDNTALNSYADLQAEVLKHTPGQQVPITVKHADGSEQTMTVTLGSTTDTQQTTITPQQSPFGNGFGGN</sequence>